<dbReference type="EMBL" id="CAKKLH010000068">
    <property type="protein sequence ID" value="CAH0101775.1"/>
    <property type="molecule type" value="Genomic_DNA"/>
</dbReference>
<comment type="caution">
    <text evidence="9">The sequence shown here is derived from an EMBL/GenBank/DDBJ whole genome shotgun (WGS) entry which is preliminary data.</text>
</comment>
<evidence type="ECO:0000256" key="3">
    <source>
        <dbReference type="ARBA" id="ARBA00022692"/>
    </source>
</evidence>
<evidence type="ECO:0000313" key="9">
    <source>
        <dbReference type="EMBL" id="CAH0101775.1"/>
    </source>
</evidence>
<evidence type="ECO:0000256" key="7">
    <source>
        <dbReference type="RuleBase" id="RU079119"/>
    </source>
</evidence>
<comment type="domain">
    <text evidence="7">The DHHC domain is required for palmitoyltransferase activity.</text>
</comment>
<feature type="transmembrane region" description="Helical" evidence="7">
    <location>
        <begin position="209"/>
        <end position="231"/>
    </location>
</feature>
<keyword evidence="6 7" id="KW-0012">Acyltransferase</keyword>
<accession>A0A8J2WCP3</accession>
<proteinExistence type="inferred from homology"/>
<keyword evidence="5 7" id="KW-0472">Membrane</keyword>
<feature type="transmembrane region" description="Helical" evidence="7">
    <location>
        <begin position="53"/>
        <end position="71"/>
    </location>
</feature>
<evidence type="ECO:0000256" key="4">
    <source>
        <dbReference type="ARBA" id="ARBA00022989"/>
    </source>
</evidence>
<feature type="transmembrane region" description="Helical" evidence="7">
    <location>
        <begin position="170"/>
        <end position="197"/>
    </location>
</feature>
<dbReference type="OrthoDB" id="9909019at2759"/>
<dbReference type="Proteomes" id="UP000789390">
    <property type="component" value="Unassembled WGS sequence"/>
</dbReference>
<organism evidence="9 10">
    <name type="scientific">Daphnia galeata</name>
    <dbReference type="NCBI Taxonomy" id="27404"/>
    <lineage>
        <taxon>Eukaryota</taxon>
        <taxon>Metazoa</taxon>
        <taxon>Ecdysozoa</taxon>
        <taxon>Arthropoda</taxon>
        <taxon>Crustacea</taxon>
        <taxon>Branchiopoda</taxon>
        <taxon>Diplostraca</taxon>
        <taxon>Cladocera</taxon>
        <taxon>Anomopoda</taxon>
        <taxon>Daphniidae</taxon>
        <taxon>Daphnia</taxon>
    </lineage>
</organism>
<evidence type="ECO:0000256" key="5">
    <source>
        <dbReference type="ARBA" id="ARBA00023136"/>
    </source>
</evidence>
<feature type="transmembrane region" description="Helical" evidence="7">
    <location>
        <begin position="20"/>
        <end position="46"/>
    </location>
</feature>
<comment type="subcellular location">
    <subcellularLocation>
        <location evidence="1">Membrane</location>
        <topology evidence="1">Multi-pass membrane protein</topology>
    </subcellularLocation>
</comment>
<dbReference type="EC" id="2.3.1.225" evidence="7"/>
<keyword evidence="10" id="KW-1185">Reference proteome</keyword>
<keyword evidence="3 7" id="KW-0812">Transmembrane</keyword>
<dbReference type="GO" id="GO:0019706">
    <property type="term" value="F:protein-cysteine S-palmitoyltransferase activity"/>
    <property type="evidence" value="ECO:0007669"/>
    <property type="project" value="UniProtKB-EC"/>
</dbReference>
<evidence type="ECO:0000259" key="8">
    <source>
        <dbReference type="Pfam" id="PF01529"/>
    </source>
</evidence>
<dbReference type="PROSITE" id="PS50216">
    <property type="entry name" value="DHHC"/>
    <property type="match status" value="1"/>
</dbReference>
<comment type="similarity">
    <text evidence="7">Belongs to the DHHC palmitoyltransferase family.</text>
</comment>
<dbReference type="AlphaFoldDB" id="A0A8J2WCP3"/>
<sequence>MAGVNKFVNSCVACGNALKWIPVVFIVTVIVWSYYAYVVQLCFNFATTIVQQVFYLVIYHVLLVMLSWSYWQTIFTPVGTVPKQFRLSASDLERFEQAEGLEAHQQILEQIARNLPALTRTPIGPRYCEKCVHIKPDRCHHCSVCGVCVTKMDHHCPWVNNCVGFKNYKFFILFLGYAFIYCIFVAFTSLPYFIQFWKVPNEIPGTGRFHVLFLFFVSIMFSISLVSLWGYHIYLVLHNRSTLEAFRAPIFRSGPDKDGFNLGKYNNFVEVFGDQKSHWLLPVFTRQPSTQLPLHVAHLGDGIIYKSCHLATPVVASTPTTIYSSMDTTSPLATANTLSSHNPDPQHTTETAVNMGDGVTFPQRHMDEDEDSLLGARSQRWMEEGSIENTRLETNPYHVVNLDPLIQTV</sequence>
<dbReference type="InterPro" id="IPR001594">
    <property type="entry name" value="Palmitoyltrfase_DHHC"/>
</dbReference>
<dbReference type="GO" id="GO:0016020">
    <property type="term" value="C:membrane"/>
    <property type="evidence" value="ECO:0007669"/>
    <property type="project" value="UniProtKB-SubCell"/>
</dbReference>
<name>A0A8J2WCP3_9CRUS</name>
<gene>
    <name evidence="9" type="ORF">DGAL_LOCUS4126</name>
</gene>
<keyword evidence="2 7" id="KW-0808">Transferase</keyword>
<dbReference type="Pfam" id="PF01529">
    <property type="entry name" value="DHHC"/>
    <property type="match status" value="1"/>
</dbReference>
<keyword evidence="4 7" id="KW-1133">Transmembrane helix</keyword>
<evidence type="ECO:0000256" key="6">
    <source>
        <dbReference type="ARBA" id="ARBA00023315"/>
    </source>
</evidence>
<feature type="domain" description="Palmitoyltransferase DHHC" evidence="8">
    <location>
        <begin position="125"/>
        <end position="246"/>
    </location>
</feature>
<evidence type="ECO:0000256" key="2">
    <source>
        <dbReference type="ARBA" id="ARBA00022679"/>
    </source>
</evidence>
<comment type="catalytic activity">
    <reaction evidence="7">
        <text>L-cysteinyl-[protein] + hexadecanoyl-CoA = S-hexadecanoyl-L-cysteinyl-[protein] + CoA</text>
        <dbReference type="Rhea" id="RHEA:36683"/>
        <dbReference type="Rhea" id="RHEA-COMP:10131"/>
        <dbReference type="Rhea" id="RHEA-COMP:11032"/>
        <dbReference type="ChEBI" id="CHEBI:29950"/>
        <dbReference type="ChEBI" id="CHEBI:57287"/>
        <dbReference type="ChEBI" id="CHEBI:57379"/>
        <dbReference type="ChEBI" id="CHEBI:74151"/>
        <dbReference type="EC" id="2.3.1.225"/>
    </reaction>
</comment>
<dbReference type="InterPro" id="IPR039859">
    <property type="entry name" value="PFA4/ZDH16/20/ERF2-like"/>
</dbReference>
<evidence type="ECO:0000313" key="10">
    <source>
        <dbReference type="Proteomes" id="UP000789390"/>
    </source>
</evidence>
<dbReference type="PANTHER" id="PTHR12246">
    <property type="entry name" value="PALMITOYLTRANSFERASE ZDHHC16"/>
    <property type="match status" value="1"/>
</dbReference>
<evidence type="ECO:0000256" key="1">
    <source>
        <dbReference type="ARBA" id="ARBA00004141"/>
    </source>
</evidence>
<protein>
    <recommendedName>
        <fullName evidence="7">Palmitoyltransferase</fullName>
        <ecNumber evidence="7">2.3.1.225</ecNumber>
    </recommendedName>
</protein>
<reference evidence="9" key="1">
    <citation type="submission" date="2021-11" db="EMBL/GenBank/DDBJ databases">
        <authorList>
            <person name="Schell T."/>
        </authorList>
    </citation>
    <scope>NUCLEOTIDE SEQUENCE</scope>
    <source>
        <strain evidence="9">M5</strain>
    </source>
</reference>